<dbReference type="AlphaFoldDB" id="A0AAD2CGH0"/>
<comment type="similarity">
    <text evidence="3">Belongs to the INCENP family.</text>
</comment>
<gene>
    <name evidence="10" type="ORF">CYCCA115_LOCUS2643</name>
</gene>
<comment type="subcellular location">
    <subcellularLocation>
        <location evidence="2">Cytoplasm</location>
        <location evidence="2">Cytoskeleton</location>
        <location evidence="2">Spindle</location>
    </subcellularLocation>
    <subcellularLocation>
        <location evidence="1">Nucleus</location>
    </subcellularLocation>
</comment>
<evidence type="ECO:0000256" key="5">
    <source>
        <dbReference type="ARBA" id="ARBA00022829"/>
    </source>
</evidence>
<evidence type="ECO:0000256" key="1">
    <source>
        <dbReference type="ARBA" id="ARBA00004123"/>
    </source>
</evidence>
<proteinExistence type="inferred from homology"/>
<protein>
    <recommendedName>
        <fullName evidence="9">SAP domain-containing protein</fullName>
    </recommendedName>
</protein>
<feature type="compositionally biased region" description="Polar residues" evidence="8">
    <location>
        <begin position="281"/>
        <end position="292"/>
    </location>
</feature>
<keyword evidence="7" id="KW-0539">Nucleus</keyword>
<feature type="region of interest" description="Disordered" evidence="8">
    <location>
        <begin position="37"/>
        <end position="99"/>
    </location>
</feature>
<dbReference type="Proteomes" id="UP001295423">
    <property type="component" value="Unassembled WGS sequence"/>
</dbReference>
<dbReference type="InterPro" id="IPR003034">
    <property type="entry name" value="SAP_dom"/>
</dbReference>
<evidence type="ECO:0000313" key="11">
    <source>
        <dbReference type="Proteomes" id="UP001295423"/>
    </source>
</evidence>
<keyword evidence="6" id="KW-0206">Cytoskeleton</keyword>
<dbReference type="Pfam" id="PF02037">
    <property type="entry name" value="SAP"/>
    <property type="match status" value="1"/>
</dbReference>
<evidence type="ECO:0000256" key="8">
    <source>
        <dbReference type="SAM" id="MobiDB-lite"/>
    </source>
</evidence>
<dbReference type="InterPro" id="IPR005635">
    <property type="entry name" value="Inner_centromere_prot_ARK-bd"/>
</dbReference>
<feature type="domain" description="SAP" evidence="9">
    <location>
        <begin position="14"/>
        <end position="48"/>
    </location>
</feature>
<feature type="compositionally biased region" description="Polar residues" evidence="8">
    <location>
        <begin position="119"/>
        <end position="129"/>
    </location>
</feature>
<feature type="region of interest" description="Disordered" evidence="8">
    <location>
        <begin position="281"/>
        <end position="307"/>
    </location>
</feature>
<comment type="caution">
    <text evidence="10">The sequence shown here is derived from an EMBL/GenBank/DDBJ whole genome shotgun (WGS) entry which is preliminary data.</text>
</comment>
<keyword evidence="11" id="KW-1185">Reference proteome</keyword>
<feature type="region of interest" description="Disordered" evidence="8">
    <location>
        <begin position="426"/>
        <end position="455"/>
    </location>
</feature>
<keyword evidence="5" id="KW-0159">Chromosome partition</keyword>
<feature type="compositionally biased region" description="Polar residues" evidence="8">
    <location>
        <begin position="155"/>
        <end position="164"/>
    </location>
</feature>
<accession>A0AAD2CGH0</accession>
<evidence type="ECO:0000256" key="2">
    <source>
        <dbReference type="ARBA" id="ARBA00004186"/>
    </source>
</evidence>
<evidence type="ECO:0000256" key="7">
    <source>
        <dbReference type="ARBA" id="ARBA00023242"/>
    </source>
</evidence>
<evidence type="ECO:0000256" key="6">
    <source>
        <dbReference type="ARBA" id="ARBA00023212"/>
    </source>
</evidence>
<dbReference type="EMBL" id="CAKOGP040000196">
    <property type="protein sequence ID" value="CAJ1931999.1"/>
    <property type="molecule type" value="Genomic_DNA"/>
</dbReference>
<reference evidence="10" key="1">
    <citation type="submission" date="2023-08" db="EMBL/GenBank/DDBJ databases">
        <authorList>
            <person name="Audoor S."/>
            <person name="Bilcke G."/>
        </authorList>
    </citation>
    <scope>NUCLEOTIDE SEQUENCE</scope>
</reference>
<evidence type="ECO:0000256" key="4">
    <source>
        <dbReference type="ARBA" id="ARBA00022490"/>
    </source>
</evidence>
<dbReference type="GO" id="GO:0007059">
    <property type="term" value="P:chromosome segregation"/>
    <property type="evidence" value="ECO:0007669"/>
    <property type="project" value="UniProtKB-KW"/>
</dbReference>
<dbReference type="GO" id="GO:0005819">
    <property type="term" value="C:spindle"/>
    <property type="evidence" value="ECO:0007669"/>
    <property type="project" value="UniProtKB-SubCell"/>
</dbReference>
<dbReference type="PANTHER" id="PTHR13142:SF1">
    <property type="entry name" value="INNER CENTROMERE PROTEIN"/>
    <property type="match status" value="1"/>
</dbReference>
<dbReference type="Gene3D" id="6.10.250.2990">
    <property type="match status" value="1"/>
</dbReference>
<dbReference type="GO" id="GO:0005634">
    <property type="term" value="C:nucleus"/>
    <property type="evidence" value="ECO:0007669"/>
    <property type="project" value="UniProtKB-SubCell"/>
</dbReference>
<dbReference type="SMART" id="SM00513">
    <property type="entry name" value="SAP"/>
    <property type="match status" value="1"/>
</dbReference>
<dbReference type="PANTHER" id="PTHR13142">
    <property type="entry name" value="INNER CENTROMERE PROTEIN"/>
    <property type="match status" value="1"/>
</dbReference>
<sequence>MKEQPKCVEIEFQVNAMKVVELRKELKRRDLETNGLKKQLQARLRGAMATENTTQRAGSVPHHPDCTSSKQPIGAEKSEASVIQQGNVKGSKESKQLSDGNDNFIEMREVNDQQKTESLKPSVNSSQSSHEAKVSYDEVQAMVDNEGVEEEKWSDLSTNATSPKKTLEEEVASNIKQYWKKLSKPANASTVTSPIIVAMMTHSESKKKKSPIRMVVKTVQKVLPAANDDPAQDIVISASNSDLTDDDFDGPISEFSKASAPLVPVQISKAGSVRDLVSKIQKSTSSASNTTGGDEGSGSALSKNLQAKKEARLARMAEIRGKSKPVMTSKHVLAPKEYASTLSSLNAVSAPVGLKKNNLAAQMREKAATAAIRKENMLSGVNEAFTSTAESAKRDLQSSADSSDNQENLVVSMSMQGFLKKQKVASPMSTYEISDREESDSDTSDSEAENEKQKKKIPVWAQKANLLPALEEQYNGCIGDRRVDPDEIFPEVQTCDLEAIFGGKKSRYTRRTSSGNWTQDKVTTAEKLVYKRTMGFTLQV</sequence>
<dbReference type="InterPro" id="IPR036361">
    <property type="entry name" value="SAP_dom_sf"/>
</dbReference>
<feature type="region of interest" description="Disordered" evidence="8">
    <location>
        <begin position="148"/>
        <end position="167"/>
    </location>
</feature>
<keyword evidence="4" id="KW-0963">Cytoplasm</keyword>
<name>A0AAD2CGH0_9STRA</name>
<dbReference type="Pfam" id="PF03941">
    <property type="entry name" value="INCENP_ARK-bind"/>
    <property type="match status" value="1"/>
</dbReference>
<evidence type="ECO:0000259" key="9">
    <source>
        <dbReference type="PROSITE" id="PS50800"/>
    </source>
</evidence>
<organism evidence="10 11">
    <name type="scientific">Cylindrotheca closterium</name>
    <dbReference type="NCBI Taxonomy" id="2856"/>
    <lineage>
        <taxon>Eukaryota</taxon>
        <taxon>Sar</taxon>
        <taxon>Stramenopiles</taxon>
        <taxon>Ochrophyta</taxon>
        <taxon>Bacillariophyta</taxon>
        <taxon>Bacillariophyceae</taxon>
        <taxon>Bacillariophycidae</taxon>
        <taxon>Bacillariales</taxon>
        <taxon>Bacillariaceae</taxon>
        <taxon>Cylindrotheca</taxon>
    </lineage>
</organism>
<feature type="region of interest" description="Disordered" evidence="8">
    <location>
        <begin position="112"/>
        <end position="135"/>
    </location>
</feature>
<feature type="compositionally biased region" description="Acidic residues" evidence="8">
    <location>
        <begin position="435"/>
        <end position="448"/>
    </location>
</feature>
<dbReference type="Gene3D" id="1.10.720.30">
    <property type="entry name" value="SAP domain"/>
    <property type="match status" value="1"/>
</dbReference>
<dbReference type="SUPFAM" id="SSF68906">
    <property type="entry name" value="SAP domain"/>
    <property type="match status" value="1"/>
</dbReference>
<evidence type="ECO:0000256" key="3">
    <source>
        <dbReference type="ARBA" id="ARBA00010042"/>
    </source>
</evidence>
<evidence type="ECO:0000313" key="10">
    <source>
        <dbReference type="EMBL" id="CAJ1931999.1"/>
    </source>
</evidence>
<dbReference type="PROSITE" id="PS50800">
    <property type="entry name" value="SAP"/>
    <property type="match status" value="1"/>
</dbReference>